<feature type="transmembrane region" description="Helical" evidence="1">
    <location>
        <begin position="180"/>
        <end position="205"/>
    </location>
</feature>
<dbReference type="InterPro" id="IPR050039">
    <property type="entry name" value="MAB_1171c-like"/>
</dbReference>
<evidence type="ECO:0000256" key="1">
    <source>
        <dbReference type="SAM" id="Phobius"/>
    </source>
</evidence>
<feature type="transmembrane region" description="Helical" evidence="1">
    <location>
        <begin position="6"/>
        <end position="25"/>
    </location>
</feature>
<dbReference type="NCBIfam" id="NF042915">
    <property type="entry name" value="MAB_1171c_fam"/>
    <property type="match status" value="1"/>
</dbReference>
<evidence type="ECO:0000313" key="3">
    <source>
        <dbReference type="EMBL" id="MDT0463323.1"/>
    </source>
</evidence>
<feature type="transmembrane region" description="Helical" evidence="1">
    <location>
        <begin position="71"/>
        <end position="93"/>
    </location>
</feature>
<dbReference type="InterPro" id="IPR046675">
    <property type="entry name" value="DUF6545"/>
</dbReference>
<comment type="caution">
    <text evidence="3">The sequence shown here is derived from an EMBL/GenBank/DDBJ whole genome shotgun (WGS) entry which is preliminary data.</text>
</comment>
<feature type="transmembrane region" description="Helical" evidence="1">
    <location>
        <begin position="32"/>
        <end position="51"/>
    </location>
</feature>
<dbReference type="RefSeq" id="WP_311694095.1">
    <property type="nucleotide sequence ID" value="NZ_JAVREY010000008.1"/>
</dbReference>
<sequence>MDGRIYYLTALLLWSGLAIRIPRLLHSRRDPALVSLCAVVLSAGISFTLSAPASVAAVNRLTGVPNIAAPLVYTVVTAFSAACLVVIVYWRGGEPEHVRRVARRWLTGYAVVIVALWVLFAVGNAPVERRTDLDTYYATTPGLAEMITLYLLAHLVAAFTTTTLCWRWSRKVTGWTRKGLTVLVLGWLLNGIFGVVKLAAVAGRWTGRHWDGLSTDLAPGVAAVAAALVTVGYALPLVGPRIESVAAYARLRPLFKLLVDPADKRYWVPLSWRSLGDIDLRLTQRETGIRDGITRLEPRFDDRVRERAYHRAISSGASAPEAEAIGAAAMVVAATRSCTPDDSPPGAYGPTALDGTLGDLVRVSQAVHTLIVTDTLHADGRPESRQT</sequence>
<accession>A0ABU2TQU9</accession>
<dbReference type="EMBL" id="JAVREY010000008">
    <property type="protein sequence ID" value="MDT0463323.1"/>
    <property type="molecule type" value="Genomic_DNA"/>
</dbReference>
<protein>
    <submittedName>
        <fullName evidence="3">MAB_1171c family putative transporter</fullName>
    </submittedName>
</protein>
<reference evidence="4" key="1">
    <citation type="submission" date="2023-07" db="EMBL/GenBank/DDBJ databases">
        <title>30 novel species of actinomycetes from the DSMZ collection.</title>
        <authorList>
            <person name="Nouioui I."/>
        </authorList>
    </citation>
    <scope>NUCLEOTIDE SEQUENCE [LARGE SCALE GENOMIC DNA]</scope>
    <source>
        <strain evidence="4">DSM 41699</strain>
    </source>
</reference>
<keyword evidence="1" id="KW-1133">Transmembrane helix</keyword>
<feature type="domain" description="DUF6545" evidence="2">
    <location>
        <begin position="246"/>
        <end position="367"/>
    </location>
</feature>
<organism evidence="3 4">
    <name type="scientific">Streptomyces gibsoniae</name>
    <dbReference type="NCBI Taxonomy" id="3075529"/>
    <lineage>
        <taxon>Bacteria</taxon>
        <taxon>Bacillati</taxon>
        <taxon>Actinomycetota</taxon>
        <taxon>Actinomycetes</taxon>
        <taxon>Kitasatosporales</taxon>
        <taxon>Streptomycetaceae</taxon>
        <taxon>Streptomyces</taxon>
    </lineage>
</organism>
<evidence type="ECO:0000259" key="2">
    <source>
        <dbReference type="Pfam" id="PF20182"/>
    </source>
</evidence>
<keyword evidence="1" id="KW-0812">Transmembrane</keyword>
<dbReference type="Proteomes" id="UP001183809">
    <property type="component" value="Unassembled WGS sequence"/>
</dbReference>
<proteinExistence type="predicted"/>
<gene>
    <name evidence="3" type="ORF">RM764_09875</name>
</gene>
<evidence type="ECO:0000313" key="4">
    <source>
        <dbReference type="Proteomes" id="UP001183809"/>
    </source>
</evidence>
<feature type="transmembrane region" description="Helical" evidence="1">
    <location>
        <begin position="105"/>
        <end position="127"/>
    </location>
</feature>
<feature type="transmembrane region" description="Helical" evidence="1">
    <location>
        <begin position="147"/>
        <end position="168"/>
    </location>
</feature>
<feature type="transmembrane region" description="Helical" evidence="1">
    <location>
        <begin position="217"/>
        <end position="238"/>
    </location>
</feature>
<dbReference type="Pfam" id="PF20182">
    <property type="entry name" value="DUF6545"/>
    <property type="match status" value="1"/>
</dbReference>
<keyword evidence="4" id="KW-1185">Reference proteome</keyword>
<keyword evidence="1" id="KW-0472">Membrane</keyword>
<name>A0ABU2TQU9_9ACTN</name>